<proteinExistence type="inferred from homology"/>
<evidence type="ECO:0000256" key="1">
    <source>
        <dbReference type="ARBA" id="ARBA00001946"/>
    </source>
</evidence>
<dbReference type="InterPro" id="IPR015797">
    <property type="entry name" value="NUDIX_hydrolase-like_dom_sf"/>
</dbReference>
<evidence type="ECO:0000256" key="11">
    <source>
        <dbReference type="ARBA" id="ARBA00033056"/>
    </source>
</evidence>
<evidence type="ECO:0000256" key="10">
    <source>
        <dbReference type="ARBA" id="ARBA00030308"/>
    </source>
</evidence>
<evidence type="ECO:0000256" key="12">
    <source>
        <dbReference type="ARBA" id="ARBA00049546"/>
    </source>
</evidence>
<dbReference type="EMBL" id="SACQ01000002">
    <property type="protein sequence ID" value="RVU31397.1"/>
    <property type="molecule type" value="Genomic_DNA"/>
</dbReference>
<evidence type="ECO:0000256" key="8">
    <source>
        <dbReference type="ARBA" id="ARBA00025164"/>
    </source>
</evidence>
<evidence type="ECO:0000256" key="9">
    <source>
        <dbReference type="ARBA" id="ARBA00030162"/>
    </source>
</evidence>
<dbReference type="InterPro" id="IPR000086">
    <property type="entry name" value="NUDIX_hydrolase_dom"/>
</dbReference>
<evidence type="ECO:0000313" key="15">
    <source>
        <dbReference type="EMBL" id="RVU31397.1"/>
    </source>
</evidence>
<dbReference type="GO" id="GO:0019144">
    <property type="term" value="F:ADP-sugar diphosphatase activity"/>
    <property type="evidence" value="ECO:0007669"/>
    <property type="project" value="TreeGrafter"/>
</dbReference>
<gene>
    <name evidence="15" type="ORF">EOE65_05270</name>
</gene>
<comment type="cofactor">
    <cofactor evidence="1 13">
        <name>Mg(2+)</name>
        <dbReference type="ChEBI" id="CHEBI:18420"/>
    </cofactor>
</comment>
<organism evidence="15 16">
    <name type="scientific">Neptunomonas marina</name>
    <dbReference type="NCBI Taxonomy" id="1815562"/>
    <lineage>
        <taxon>Bacteria</taxon>
        <taxon>Pseudomonadati</taxon>
        <taxon>Pseudomonadota</taxon>
        <taxon>Gammaproteobacteria</taxon>
        <taxon>Oceanospirillales</taxon>
        <taxon>Oceanospirillaceae</taxon>
        <taxon>Neptunomonas</taxon>
    </lineage>
</organism>
<feature type="binding site" evidence="13">
    <location>
        <position position="93"/>
    </location>
    <ligand>
        <name>Mg(2+)</name>
        <dbReference type="ChEBI" id="CHEBI:18420"/>
        <label>1</label>
    </ligand>
</feature>
<sequence>MQKSWQPQFCNNDLQIERDEVICESFYQMRELEITLPKFEGGKITIKRDLFWRPDAVCVLLFDPRQDVVVLVEQFRIGTIDHPHSPWLLELVAGVVDEGETLEGVARRESIEEAGAEIERIEHLYRFSPSPGGAREYIDIFCAQVDAAVLGGCHGLEEEGEDIKVHQFKTAEVFAMLSQGVIDNAPAIIALQWLQLHRERLIREWS</sequence>
<dbReference type="EC" id="3.6.1.13" evidence="3"/>
<evidence type="ECO:0000313" key="16">
    <source>
        <dbReference type="Proteomes" id="UP000282818"/>
    </source>
</evidence>
<dbReference type="Proteomes" id="UP000282818">
    <property type="component" value="Unassembled WGS sequence"/>
</dbReference>
<feature type="binding site" evidence="13">
    <location>
        <position position="109"/>
    </location>
    <ligand>
        <name>Mg(2+)</name>
        <dbReference type="ChEBI" id="CHEBI:18420"/>
        <label>1</label>
    </ligand>
</feature>
<evidence type="ECO:0000256" key="3">
    <source>
        <dbReference type="ARBA" id="ARBA00012453"/>
    </source>
</evidence>
<evidence type="ECO:0000256" key="6">
    <source>
        <dbReference type="ARBA" id="ARBA00022801"/>
    </source>
</evidence>
<dbReference type="PROSITE" id="PS51462">
    <property type="entry name" value="NUDIX"/>
    <property type="match status" value="1"/>
</dbReference>
<dbReference type="InterPro" id="IPR004385">
    <property type="entry name" value="NDP_pyrophosphatase"/>
</dbReference>
<keyword evidence="6" id="KW-0378">Hydrolase</keyword>
<keyword evidence="16" id="KW-1185">Reference proteome</keyword>
<keyword evidence="5 13" id="KW-0479">Metal-binding</keyword>
<feature type="binding site" evidence="13">
    <location>
        <position position="161"/>
    </location>
    <ligand>
        <name>Mg(2+)</name>
        <dbReference type="ChEBI" id="CHEBI:18420"/>
        <label>1</label>
    </ligand>
</feature>
<feature type="domain" description="Nudix hydrolase" evidence="14">
    <location>
        <begin position="52"/>
        <end position="195"/>
    </location>
</feature>
<feature type="binding site" evidence="13">
    <location>
        <position position="113"/>
    </location>
    <ligand>
        <name>Mg(2+)</name>
        <dbReference type="ChEBI" id="CHEBI:18420"/>
        <label>1</label>
    </ligand>
</feature>
<dbReference type="CDD" id="cd24155">
    <property type="entry name" value="NUDIX_ADPRase"/>
    <property type="match status" value="1"/>
</dbReference>
<comment type="function">
    <text evidence="8">Acts on ADP-mannose and ADP-glucose as well as ADP-ribose. Prevents glycogen biosynthesis. The reaction catalyzed by this enzyme is a limiting step of the gluconeogenic process.</text>
</comment>
<dbReference type="GO" id="GO:0019693">
    <property type="term" value="P:ribose phosphate metabolic process"/>
    <property type="evidence" value="ECO:0007669"/>
    <property type="project" value="TreeGrafter"/>
</dbReference>
<dbReference type="PANTHER" id="PTHR11839:SF5">
    <property type="entry name" value="ADP-RIBOSE PYROPHOSPHATASE"/>
    <property type="match status" value="1"/>
</dbReference>
<evidence type="ECO:0000256" key="2">
    <source>
        <dbReference type="ARBA" id="ARBA00007482"/>
    </source>
</evidence>
<dbReference type="InterPro" id="IPR020084">
    <property type="entry name" value="NUDIX_hydrolase_CS"/>
</dbReference>
<evidence type="ECO:0000259" key="14">
    <source>
        <dbReference type="PROSITE" id="PS51462"/>
    </source>
</evidence>
<comment type="catalytic activity">
    <reaction evidence="12">
        <text>ADP-D-ribose + H2O = D-ribose 5-phosphate + AMP + 2 H(+)</text>
        <dbReference type="Rhea" id="RHEA:10412"/>
        <dbReference type="ChEBI" id="CHEBI:15377"/>
        <dbReference type="ChEBI" id="CHEBI:15378"/>
        <dbReference type="ChEBI" id="CHEBI:57967"/>
        <dbReference type="ChEBI" id="CHEBI:78346"/>
        <dbReference type="ChEBI" id="CHEBI:456215"/>
        <dbReference type="EC" id="3.6.1.13"/>
    </reaction>
</comment>
<dbReference type="GO" id="GO:0046872">
    <property type="term" value="F:metal ion binding"/>
    <property type="evidence" value="ECO:0007669"/>
    <property type="project" value="UniProtKB-KW"/>
</dbReference>
<evidence type="ECO:0000256" key="4">
    <source>
        <dbReference type="ARBA" id="ARBA00013297"/>
    </source>
</evidence>
<protein>
    <recommendedName>
        <fullName evidence="4">ADP-ribose pyrophosphatase</fullName>
        <ecNumber evidence="3">3.6.1.13</ecNumber>
    </recommendedName>
    <alternativeName>
        <fullName evidence="9">ADP-ribose diphosphatase</fullName>
    </alternativeName>
    <alternativeName>
        <fullName evidence="11">ADP-ribose phosphohydrolase</fullName>
    </alternativeName>
    <alternativeName>
        <fullName evidence="10">Adenosine diphosphoribose pyrophosphatase</fullName>
    </alternativeName>
</protein>
<dbReference type="Gene3D" id="3.90.79.10">
    <property type="entry name" value="Nucleoside Triphosphate Pyrophosphohydrolase"/>
    <property type="match status" value="1"/>
</dbReference>
<dbReference type="SUPFAM" id="SSF55811">
    <property type="entry name" value="Nudix"/>
    <property type="match status" value="1"/>
</dbReference>
<dbReference type="GO" id="GO:0005829">
    <property type="term" value="C:cytosol"/>
    <property type="evidence" value="ECO:0007669"/>
    <property type="project" value="TreeGrafter"/>
</dbReference>
<accession>A0A437QAB7</accession>
<name>A0A437QAB7_9GAMM</name>
<evidence type="ECO:0000256" key="5">
    <source>
        <dbReference type="ARBA" id="ARBA00022723"/>
    </source>
</evidence>
<dbReference type="AlphaFoldDB" id="A0A437QAB7"/>
<evidence type="ECO:0000256" key="7">
    <source>
        <dbReference type="ARBA" id="ARBA00022842"/>
    </source>
</evidence>
<comment type="caution">
    <text evidence="15">The sequence shown here is derived from an EMBL/GenBank/DDBJ whole genome shotgun (WGS) entry which is preliminary data.</text>
</comment>
<dbReference type="PROSITE" id="PS00893">
    <property type="entry name" value="NUDIX_BOX"/>
    <property type="match status" value="1"/>
</dbReference>
<evidence type="ECO:0000256" key="13">
    <source>
        <dbReference type="PIRSR" id="PIRSR604385-2"/>
    </source>
</evidence>
<dbReference type="RefSeq" id="WP_127693255.1">
    <property type="nucleotide sequence ID" value="NZ_SACQ01000002.1"/>
</dbReference>
<comment type="similarity">
    <text evidence="2">Belongs to the Nudix hydrolase family. NudF subfamily.</text>
</comment>
<dbReference type="GO" id="GO:0006753">
    <property type="term" value="P:nucleoside phosphate metabolic process"/>
    <property type="evidence" value="ECO:0007669"/>
    <property type="project" value="TreeGrafter"/>
</dbReference>
<keyword evidence="7 13" id="KW-0460">Magnesium</keyword>
<dbReference type="PANTHER" id="PTHR11839">
    <property type="entry name" value="UDP/ADP-SUGAR PYROPHOSPHATASE"/>
    <property type="match status" value="1"/>
</dbReference>
<reference evidence="15 16" key="1">
    <citation type="submission" date="2019-01" db="EMBL/GenBank/DDBJ databases">
        <authorList>
            <person name="Chen W.-M."/>
        </authorList>
    </citation>
    <scope>NUCLEOTIDE SEQUENCE [LARGE SCALE GENOMIC DNA]</scope>
    <source>
        <strain evidence="15 16">HPM-16</strain>
    </source>
</reference>
<dbReference type="GO" id="GO:0047631">
    <property type="term" value="F:ADP-ribose diphosphatase activity"/>
    <property type="evidence" value="ECO:0007669"/>
    <property type="project" value="UniProtKB-EC"/>
</dbReference>
<dbReference type="Pfam" id="PF00293">
    <property type="entry name" value="NUDIX"/>
    <property type="match status" value="1"/>
</dbReference>
<dbReference type="NCBIfam" id="TIGR00052">
    <property type="entry name" value="nudix-type nucleoside diphosphatase, YffH/AdpP family"/>
    <property type="match status" value="1"/>
</dbReference>